<evidence type="ECO:0000313" key="2">
    <source>
        <dbReference type="Proteomes" id="UP000792374"/>
    </source>
</evidence>
<dbReference type="EMBL" id="HF679133">
    <property type="protein sequence ID" value="CCU56156.1"/>
    <property type="molecule type" value="Genomic_DNA"/>
</dbReference>
<accession>A0ABM9QKW6</accession>
<proteinExistence type="predicted"/>
<dbReference type="GeneID" id="15613579"/>
<reference evidence="1" key="1">
    <citation type="journal article" date="2013" name="J. Virol.">
        <title>New Insights into the Evolution of Entomopoxvirinae from the Complete Genome Sequences of Four Entomopoxviruses Infecting Adoxophyes honmai, Choristoneura biennis, Choristoneura rosaceana, and Mythimna separata.</title>
        <authorList>
            <person name="Theze J."/>
            <person name="Takatsuka J."/>
            <person name="Li Z."/>
            <person name="Gallais J."/>
            <person name="Doucet D."/>
            <person name="Arif B."/>
            <person name="Nakai M."/>
            <person name="Herniou E.A."/>
        </authorList>
    </citation>
    <scope>NUCLEOTIDE SEQUENCE</scope>
</reference>
<name>A0ABM9QKW6_9POXV</name>
<keyword evidence="2" id="KW-1185">Reference proteome</keyword>
<dbReference type="Proteomes" id="UP000792374">
    <property type="component" value="Genome"/>
</dbReference>
<evidence type="ECO:0000313" key="1">
    <source>
        <dbReference type="EMBL" id="CCU56156.1"/>
    </source>
</evidence>
<dbReference type="RefSeq" id="YP_008004658.1">
    <property type="nucleotide sequence ID" value="NC_021249.1"/>
</dbReference>
<organism evidence="1 2">
    <name type="scientific">Choristoneura rosaceana entomopoxvirus 'L'</name>
    <dbReference type="NCBI Taxonomy" id="1293539"/>
    <lineage>
        <taxon>Viruses</taxon>
        <taxon>Varidnaviria</taxon>
        <taxon>Bamfordvirae</taxon>
        <taxon>Nucleocytoviricota</taxon>
        <taxon>Pokkesviricetes</taxon>
        <taxon>Chitovirales</taxon>
        <taxon>Poxviridae</taxon>
        <taxon>Entomopoxvirinae</taxon>
        <taxon>Betaentomopoxvirus</taxon>
        <taxon>Betaentomopoxvirus crosaceana</taxon>
        <taxon>Choristoneura rosaceana entomopoxvirus</taxon>
    </lineage>
</organism>
<gene>
    <name evidence="1" type="ORF">CHREV_254</name>
</gene>
<sequence>MNDLIYVNMINYTKDNGLDINIRKSLSSDDIHKTITSKDSFNNTNYKTNSTQIYASIDNSNNAIFTRKNDYASYQTIIFDNCKCHCNKCCCKKNNITDNTENIEILYIEKRGIIKRFLDFILLRSCR</sequence>
<protein>
    <submittedName>
        <fullName evidence="1">Uncharacterized protein</fullName>
    </submittedName>
</protein>